<protein>
    <submittedName>
        <fullName evidence="1">Uncharacterized protein</fullName>
    </submittedName>
</protein>
<accession>A0ABT1C418</accession>
<evidence type="ECO:0000313" key="2">
    <source>
        <dbReference type="Proteomes" id="UP001205906"/>
    </source>
</evidence>
<dbReference type="Proteomes" id="UP001205906">
    <property type="component" value="Unassembled WGS sequence"/>
</dbReference>
<dbReference type="EMBL" id="JAMXQS010000003">
    <property type="protein sequence ID" value="MCO6049569.1"/>
    <property type="molecule type" value="Genomic_DNA"/>
</dbReference>
<comment type="caution">
    <text evidence="1">The sequence shown here is derived from an EMBL/GenBank/DDBJ whole genome shotgun (WGS) entry which is preliminary data.</text>
</comment>
<proteinExistence type="predicted"/>
<organism evidence="1 2">
    <name type="scientific">Mesorhizobium liriopis</name>
    <dbReference type="NCBI Taxonomy" id="2953882"/>
    <lineage>
        <taxon>Bacteria</taxon>
        <taxon>Pseudomonadati</taxon>
        <taxon>Pseudomonadota</taxon>
        <taxon>Alphaproteobacteria</taxon>
        <taxon>Hyphomicrobiales</taxon>
        <taxon>Phyllobacteriaceae</taxon>
        <taxon>Mesorhizobium</taxon>
    </lineage>
</organism>
<dbReference type="RefSeq" id="WP_252817488.1">
    <property type="nucleotide sequence ID" value="NZ_JAMXQS010000003.1"/>
</dbReference>
<keyword evidence="2" id="KW-1185">Reference proteome</keyword>
<name>A0ABT1C418_9HYPH</name>
<reference evidence="1 2" key="1">
    <citation type="submission" date="2022-06" db="EMBL/GenBank/DDBJ databases">
        <title>Mesorhizobium sp. strain RP14 Genome sequencing and assembly.</title>
        <authorList>
            <person name="Kim I."/>
        </authorList>
    </citation>
    <scope>NUCLEOTIDE SEQUENCE [LARGE SCALE GENOMIC DNA]</scope>
    <source>
        <strain evidence="2">RP14(2022)</strain>
    </source>
</reference>
<gene>
    <name evidence="1" type="ORF">NGM99_07165</name>
</gene>
<sequence>MPFVVTAADADRVPPPFMMTAADDLRNADVAVAMADSAIMEPPNETTAFEALTLPLRERFGGTSRPFQISRTVDAFVMTSNDVAATIVASVAGERITASRSSAGKMDRLSSFADVVPMQSEKDAGPGLALSSEAFEARLSAANPETAVIPDREPTDNQALLLAVFQSRHGGDAGLPLSFEELSGGGFTAGPVEASNEFQHPVVPVTPPPGLVASLSDMG</sequence>
<evidence type="ECO:0000313" key="1">
    <source>
        <dbReference type="EMBL" id="MCO6049569.1"/>
    </source>
</evidence>